<keyword evidence="4" id="KW-1185">Reference proteome</keyword>
<name>A0A6J8DKJ1_MYTCO</name>
<keyword evidence="2" id="KW-0812">Transmembrane</keyword>
<evidence type="ECO:0000313" key="3">
    <source>
        <dbReference type="EMBL" id="CAC5408227.1"/>
    </source>
</evidence>
<dbReference type="AlphaFoldDB" id="A0A6J8DKJ1"/>
<feature type="compositionally biased region" description="Basic and acidic residues" evidence="1">
    <location>
        <begin position="196"/>
        <end position="209"/>
    </location>
</feature>
<proteinExistence type="predicted"/>
<gene>
    <name evidence="3" type="ORF">MCOR_41639</name>
</gene>
<dbReference type="Proteomes" id="UP000507470">
    <property type="component" value="Unassembled WGS sequence"/>
</dbReference>
<feature type="transmembrane region" description="Helical" evidence="2">
    <location>
        <begin position="222"/>
        <end position="242"/>
    </location>
</feature>
<evidence type="ECO:0000313" key="4">
    <source>
        <dbReference type="Proteomes" id="UP000507470"/>
    </source>
</evidence>
<dbReference type="OrthoDB" id="10434705at2759"/>
<accession>A0A6J8DKJ1</accession>
<organism evidence="3 4">
    <name type="scientific">Mytilus coruscus</name>
    <name type="common">Sea mussel</name>
    <dbReference type="NCBI Taxonomy" id="42192"/>
    <lineage>
        <taxon>Eukaryota</taxon>
        <taxon>Metazoa</taxon>
        <taxon>Spiralia</taxon>
        <taxon>Lophotrochozoa</taxon>
        <taxon>Mollusca</taxon>
        <taxon>Bivalvia</taxon>
        <taxon>Autobranchia</taxon>
        <taxon>Pteriomorphia</taxon>
        <taxon>Mytilida</taxon>
        <taxon>Mytiloidea</taxon>
        <taxon>Mytilidae</taxon>
        <taxon>Mytilinae</taxon>
        <taxon>Mytilus</taxon>
    </lineage>
</organism>
<protein>
    <submittedName>
        <fullName evidence="3">Uncharacterized protein</fullName>
    </submittedName>
</protein>
<feature type="region of interest" description="Disordered" evidence="1">
    <location>
        <begin position="187"/>
        <end position="209"/>
    </location>
</feature>
<feature type="transmembrane region" description="Helical" evidence="2">
    <location>
        <begin position="7"/>
        <end position="23"/>
    </location>
</feature>
<keyword evidence="2" id="KW-1133">Transmembrane helix</keyword>
<dbReference type="EMBL" id="CACVKT020007517">
    <property type="protein sequence ID" value="CAC5408227.1"/>
    <property type="molecule type" value="Genomic_DNA"/>
</dbReference>
<sequence>MYGRQRSYFPTGVIFITLGWFYVSSGKSTDMKEHITYQTEERSCYLEEYSYNVYERKGMTTSPDVYLRSEVYSKDKEYVIKLTCYAFLQPFAGSVSFLLNSFQIDGIRNNGNKCFHKDGPCLPEKCSCCSKEDFYAFVLIFTKSDIKDFRSLSCEMRNNNNNAKRIASIDLDYTDFIATESKPSIKESYSKISRPRTPENKDQDKMKDTIDEDKTFNKDRSGLSAIPGVCFVILLLVVLLWFQRRTQRSIFITGSKLLK</sequence>
<keyword evidence="2" id="KW-0472">Membrane</keyword>
<evidence type="ECO:0000256" key="2">
    <source>
        <dbReference type="SAM" id="Phobius"/>
    </source>
</evidence>
<reference evidence="3 4" key="1">
    <citation type="submission" date="2020-06" db="EMBL/GenBank/DDBJ databases">
        <authorList>
            <person name="Li R."/>
            <person name="Bekaert M."/>
        </authorList>
    </citation>
    <scope>NUCLEOTIDE SEQUENCE [LARGE SCALE GENOMIC DNA]</scope>
    <source>
        <strain evidence="4">wild</strain>
    </source>
</reference>
<evidence type="ECO:0000256" key="1">
    <source>
        <dbReference type="SAM" id="MobiDB-lite"/>
    </source>
</evidence>